<name>A0A913YUH8_EXADI</name>
<evidence type="ECO:0000256" key="4">
    <source>
        <dbReference type="ARBA" id="ARBA00023242"/>
    </source>
</evidence>
<evidence type="ECO:0000313" key="6">
    <source>
        <dbReference type="EnsemblMetazoa" id="XP_028519155.1"/>
    </source>
</evidence>
<evidence type="ECO:0000259" key="5">
    <source>
        <dbReference type="PROSITE" id="PS51192"/>
    </source>
</evidence>
<dbReference type="Proteomes" id="UP000887567">
    <property type="component" value="Unplaced"/>
</dbReference>
<feature type="domain" description="Helicase ATP-binding" evidence="5">
    <location>
        <begin position="29"/>
        <end position="132"/>
    </location>
</feature>
<dbReference type="PANTHER" id="PTHR13710:SF153">
    <property type="entry name" value="RECQ-LIKE DNA HELICASE BLM"/>
    <property type="match status" value="1"/>
</dbReference>
<dbReference type="GO" id="GO:0005524">
    <property type="term" value="F:ATP binding"/>
    <property type="evidence" value="ECO:0007669"/>
    <property type="project" value="InterPro"/>
</dbReference>
<dbReference type="PROSITE" id="PS51192">
    <property type="entry name" value="HELICASE_ATP_BIND_1"/>
    <property type="match status" value="1"/>
</dbReference>
<sequence length="132" mass="15113">MAELERGFDKVCEVFRIHSLNEQQKAAIINLVTKKKDVFVNLPTGFGKSLIYQALPVVFDEIVPEKKHVVVVISPLLTLIRNQIESLTALGLRAVSLSHLSTEEECRKVEDGYYTYLYATPESLMKNERWRC</sequence>
<dbReference type="OMA" id="GMSAIRY"/>
<dbReference type="InterPro" id="IPR014001">
    <property type="entry name" value="Helicase_ATP-bd"/>
</dbReference>
<dbReference type="AlphaFoldDB" id="A0A913YUH8"/>
<protein>
    <recommendedName>
        <fullName evidence="5">Helicase ATP-binding domain-containing protein</fullName>
    </recommendedName>
</protein>
<organism evidence="6 7">
    <name type="scientific">Exaiptasia diaphana</name>
    <name type="common">Tropical sea anemone</name>
    <name type="synonym">Aiptasia pulchella</name>
    <dbReference type="NCBI Taxonomy" id="2652724"/>
    <lineage>
        <taxon>Eukaryota</taxon>
        <taxon>Metazoa</taxon>
        <taxon>Cnidaria</taxon>
        <taxon>Anthozoa</taxon>
        <taxon>Hexacorallia</taxon>
        <taxon>Actiniaria</taxon>
        <taxon>Aiptasiidae</taxon>
        <taxon>Exaiptasia</taxon>
    </lineage>
</organism>
<dbReference type="SUPFAM" id="SSF52540">
    <property type="entry name" value="P-loop containing nucleoside triphosphate hydrolases"/>
    <property type="match status" value="1"/>
</dbReference>
<accession>A0A913YUH8</accession>
<keyword evidence="3" id="KW-0413">Isomerase</keyword>
<dbReference type="GO" id="GO:0005694">
    <property type="term" value="C:chromosome"/>
    <property type="evidence" value="ECO:0007669"/>
    <property type="project" value="TreeGrafter"/>
</dbReference>
<dbReference type="GO" id="GO:0005634">
    <property type="term" value="C:nucleus"/>
    <property type="evidence" value="ECO:0007669"/>
    <property type="project" value="TreeGrafter"/>
</dbReference>
<evidence type="ECO:0000313" key="7">
    <source>
        <dbReference type="Proteomes" id="UP000887567"/>
    </source>
</evidence>
<dbReference type="RefSeq" id="XP_028519155.1">
    <property type="nucleotide sequence ID" value="XM_028663354.1"/>
</dbReference>
<dbReference type="GO" id="GO:0009378">
    <property type="term" value="F:four-way junction helicase activity"/>
    <property type="evidence" value="ECO:0007669"/>
    <property type="project" value="TreeGrafter"/>
</dbReference>
<dbReference type="InterPro" id="IPR011545">
    <property type="entry name" value="DEAD/DEAH_box_helicase_dom"/>
</dbReference>
<dbReference type="EnsemblMetazoa" id="XM_028663354.1">
    <property type="protein sequence ID" value="XP_028519155.1"/>
    <property type="gene ID" value="LOC114574242"/>
</dbReference>
<keyword evidence="4" id="KW-0539">Nucleus</keyword>
<dbReference type="OrthoDB" id="5974867at2759"/>
<reference evidence="6" key="1">
    <citation type="submission" date="2022-11" db="UniProtKB">
        <authorList>
            <consortium name="EnsemblMetazoa"/>
        </authorList>
    </citation>
    <scope>IDENTIFICATION</scope>
</reference>
<dbReference type="KEGG" id="epa:114574242"/>
<comment type="similarity">
    <text evidence="1">Belongs to the helicase family. RecQ subfamily.</text>
</comment>
<keyword evidence="7" id="KW-1185">Reference proteome</keyword>
<evidence type="ECO:0000256" key="3">
    <source>
        <dbReference type="ARBA" id="ARBA00023235"/>
    </source>
</evidence>
<dbReference type="PANTHER" id="PTHR13710">
    <property type="entry name" value="DNA HELICASE RECQ FAMILY MEMBER"/>
    <property type="match status" value="1"/>
</dbReference>
<dbReference type="GO" id="GO:0000724">
    <property type="term" value="P:double-strand break repair via homologous recombination"/>
    <property type="evidence" value="ECO:0007669"/>
    <property type="project" value="TreeGrafter"/>
</dbReference>
<evidence type="ECO:0000256" key="1">
    <source>
        <dbReference type="ARBA" id="ARBA00005446"/>
    </source>
</evidence>
<dbReference type="GO" id="GO:0005737">
    <property type="term" value="C:cytoplasm"/>
    <property type="evidence" value="ECO:0007669"/>
    <property type="project" value="TreeGrafter"/>
</dbReference>
<dbReference type="GO" id="GO:0043138">
    <property type="term" value="F:3'-5' DNA helicase activity"/>
    <property type="evidence" value="ECO:0007669"/>
    <property type="project" value="TreeGrafter"/>
</dbReference>
<dbReference type="InterPro" id="IPR027417">
    <property type="entry name" value="P-loop_NTPase"/>
</dbReference>
<dbReference type="Pfam" id="PF00270">
    <property type="entry name" value="DEAD"/>
    <property type="match status" value="1"/>
</dbReference>
<dbReference type="GO" id="GO:0003677">
    <property type="term" value="F:DNA binding"/>
    <property type="evidence" value="ECO:0007669"/>
    <property type="project" value="UniProtKB-KW"/>
</dbReference>
<keyword evidence="2" id="KW-0238">DNA-binding</keyword>
<dbReference type="GeneID" id="114574242"/>
<dbReference type="Gene3D" id="3.40.50.300">
    <property type="entry name" value="P-loop containing nucleotide triphosphate hydrolases"/>
    <property type="match status" value="1"/>
</dbReference>
<proteinExistence type="inferred from homology"/>
<evidence type="ECO:0000256" key="2">
    <source>
        <dbReference type="ARBA" id="ARBA00023125"/>
    </source>
</evidence>